<organism evidence="15 16">
    <name type="scientific">Phototrophicus methaneseepsis</name>
    <dbReference type="NCBI Taxonomy" id="2710758"/>
    <lineage>
        <taxon>Bacteria</taxon>
        <taxon>Bacillati</taxon>
        <taxon>Chloroflexota</taxon>
        <taxon>Candidatus Thermofontia</taxon>
        <taxon>Phototrophicales</taxon>
        <taxon>Phototrophicaceae</taxon>
        <taxon>Phototrophicus</taxon>
    </lineage>
</organism>
<dbReference type="InterPro" id="IPR001697">
    <property type="entry name" value="Pyr_Knase"/>
</dbReference>
<comment type="similarity">
    <text evidence="3 13">Belongs to the pyruvate kinase family.</text>
</comment>
<evidence type="ECO:0000256" key="4">
    <source>
        <dbReference type="ARBA" id="ARBA00012142"/>
    </source>
</evidence>
<evidence type="ECO:0000256" key="8">
    <source>
        <dbReference type="ARBA" id="ARBA00022777"/>
    </source>
</evidence>
<dbReference type="GO" id="GO:0030955">
    <property type="term" value="F:potassium ion binding"/>
    <property type="evidence" value="ECO:0007669"/>
    <property type="project" value="InterPro"/>
</dbReference>
<feature type="domain" description="Pyruvate kinase barrel" evidence="14">
    <location>
        <begin position="143"/>
        <end position="463"/>
    </location>
</feature>
<evidence type="ECO:0000256" key="10">
    <source>
        <dbReference type="ARBA" id="ARBA00022842"/>
    </source>
</evidence>
<gene>
    <name evidence="15" type="ORF">G4Y79_09005</name>
</gene>
<keyword evidence="10 13" id="KW-0460">Magnesium</keyword>
<dbReference type="Proteomes" id="UP000594468">
    <property type="component" value="Chromosome"/>
</dbReference>
<evidence type="ECO:0000256" key="11">
    <source>
        <dbReference type="ARBA" id="ARBA00023152"/>
    </source>
</evidence>
<dbReference type="KEGG" id="pmet:G4Y79_09005"/>
<comment type="catalytic activity">
    <reaction evidence="13">
        <text>pyruvate + ATP = phosphoenolpyruvate + ADP + H(+)</text>
        <dbReference type="Rhea" id="RHEA:18157"/>
        <dbReference type="ChEBI" id="CHEBI:15361"/>
        <dbReference type="ChEBI" id="CHEBI:15378"/>
        <dbReference type="ChEBI" id="CHEBI:30616"/>
        <dbReference type="ChEBI" id="CHEBI:58702"/>
        <dbReference type="ChEBI" id="CHEBI:456216"/>
        <dbReference type="EC" id="2.7.1.40"/>
    </reaction>
</comment>
<dbReference type="GO" id="GO:0004743">
    <property type="term" value="F:pyruvate kinase activity"/>
    <property type="evidence" value="ECO:0007669"/>
    <property type="project" value="UniProtKB-EC"/>
</dbReference>
<dbReference type="AlphaFoldDB" id="A0A7S8IG97"/>
<evidence type="ECO:0000256" key="5">
    <source>
        <dbReference type="ARBA" id="ARBA00022679"/>
    </source>
</evidence>
<dbReference type="InterPro" id="IPR015813">
    <property type="entry name" value="Pyrv/PenolPyrv_kinase-like_dom"/>
</dbReference>
<sequence>MTYKEIPEELARPENLLREVTTLRDYVVSEADKAAETNAYHVTEERQNFKESIYNLLCYMALRRQDVRDLQDALRPWGLSSLGRIEAQVLPNLNAVIATLAHLVPEPPQPLPRHPQIEDFEHGAYLLQQEANGLFGPRPEGRRVRTMVTLPTEAADDPQLVYEMVKRGMNIARVNCAHDDAATWQRMIDNVHQASAALNLPCKISMDLGGPKIRTSAITLPSDKYRIQIGDRVLLTNADAVDTVAYPIQVRCTLPEVIDLVEVGQPVWFDDGKIGTRIIEQVAEGWVLEVANSRQKGERLREEKGINFPQAELHLHALTEKDREDLAFVVQHADIINYSFVQTPDDVRELQEAIAQYQPTQPLGLVLKVETAAAIRHLPELIITAGAQQPVGVMIARGDLAVEIGSERLAEMQEEIMWICEAAHTPVIWATQVLETLAKKGRPSRAEVTDAAMAERAECVMLNKGPYILEAIRILDTILTRMGAHQSKKSARLRALRSW</sequence>
<dbReference type="GO" id="GO:0005524">
    <property type="term" value="F:ATP binding"/>
    <property type="evidence" value="ECO:0007669"/>
    <property type="project" value="UniProtKB-KW"/>
</dbReference>
<keyword evidence="12" id="KW-0670">Pyruvate</keyword>
<reference evidence="15 16" key="1">
    <citation type="submission" date="2020-02" db="EMBL/GenBank/DDBJ databases">
        <authorList>
            <person name="Zheng R.K."/>
            <person name="Sun C.M."/>
        </authorList>
    </citation>
    <scope>NUCLEOTIDE SEQUENCE [LARGE SCALE GENOMIC DNA]</scope>
    <source>
        <strain evidence="16">rifampicinis</strain>
    </source>
</reference>
<dbReference type="SUPFAM" id="SSF51621">
    <property type="entry name" value="Phosphoenolpyruvate/pyruvate domain"/>
    <property type="match status" value="1"/>
</dbReference>
<dbReference type="UniPathway" id="UPA00109">
    <property type="reaction ID" value="UER00188"/>
</dbReference>
<keyword evidence="9" id="KW-0067">ATP-binding</keyword>
<dbReference type="SUPFAM" id="SSF50800">
    <property type="entry name" value="PK beta-barrel domain-like"/>
    <property type="match status" value="1"/>
</dbReference>
<dbReference type="GO" id="GO:0016301">
    <property type="term" value="F:kinase activity"/>
    <property type="evidence" value="ECO:0007669"/>
    <property type="project" value="UniProtKB-KW"/>
</dbReference>
<evidence type="ECO:0000256" key="13">
    <source>
        <dbReference type="RuleBase" id="RU000504"/>
    </source>
</evidence>
<dbReference type="InterPro" id="IPR015793">
    <property type="entry name" value="Pyrv_Knase_brl"/>
</dbReference>
<dbReference type="InterPro" id="IPR011037">
    <property type="entry name" value="Pyrv_Knase-like_insert_dom_sf"/>
</dbReference>
<dbReference type="EMBL" id="CP062983">
    <property type="protein sequence ID" value="QPC84496.1"/>
    <property type="molecule type" value="Genomic_DNA"/>
</dbReference>
<comment type="cofactor">
    <cofactor evidence="1">
        <name>K(+)</name>
        <dbReference type="ChEBI" id="CHEBI:29103"/>
    </cofactor>
</comment>
<dbReference type="Gene3D" id="3.20.20.60">
    <property type="entry name" value="Phosphoenolpyruvate-binding domains"/>
    <property type="match status" value="1"/>
</dbReference>
<evidence type="ECO:0000313" key="16">
    <source>
        <dbReference type="Proteomes" id="UP000594468"/>
    </source>
</evidence>
<keyword evidence="5 13" id="KW-0808">Transferase</keyword>
<evidence type="ECO:0000259" key="14">
    <source>
        <dbReference type="Pfam" id="PF00224"/>
    </source>
</evidence>
<dbReference type="GO" id="GO:0000287">
    <property type="term" value="F:magnesium ion binding"/>
    <property type="evidence" value="ECO:0007669"/>
    <property type="project" value="InterPro"/>
</dbReference>
<dbReference type="InterPro" id="IPR015806">
    <property type="entry name" value="Pyrv_Knase_insert_dom_sf"/>
</dbReference>
<protein>
    <recommendedName>
        <fullName evidence="4 13">Pyruvate kinase</fullName>
        <ecNumber evidence="4 13">2.7.1.40</ecNumber>
    </recommendedName>
</protein>
<keyword evidence="6" id="KW-0479">Metal-binding</keyword>
<evidence type="ECO:0000256" key="6">
    <source>
        <dbReference type="ARBA" id="ARBA00022723"/>
    </source>
</evidence>
<evidence type="ECO:0000256" key="3">
    <source>
        <dbReference type="ARBA" id="ARBA00008663"/>
    </source>
</evidence>
<evidence type="ECO:0000256" key="9">
    <source>
        <dbReference type="ARBA" id="ARBA00022840"/>
    </source>
</evidence>
<dbReference type="Pfam" id="PF00224">
    <property type="entry name" value="PK"/>
    <property type="match status" value="1"/>
</dbReference>
<dbReference type="InterPro" id="IPR040442">
    <property type="entry name" value="Pyrv_kinase-like_dom_sf"/>
</dbReference>
<keyword evidence="7" id="KW-0547">Nucleotide-binding</keyword>
<keyword evidence="16" id="KW-1185">Reference proteome</keyword>
<dbReference type="RefSeq" id="WP_195172559.1">
    <property type="nucleotide sequence ID" value="NZ_CP062983.1"/>
</dbReference>
<keyword evidence="11 13" id="KW-0324">Glycolysis</keyword>
<name>A0A7S8IG97_9CHLR</name>
<evidence type="ECO:0000256" key="12">
    <source>
        <dbReference type="ARBA" id="ARBA00023317"/>
    </source>
</evidence>
<dbReference type="PANTHER" id="PTHR11817">
    <property type="entry name" value="PYRUVATE KINASE"/>
    <property type="match status" value="1"/>
</dbReference>
<keyword evidence="8 13" id="KW-0418">Kinase</keyword>
<comment type="pathway">
    <text evidence="2 13">Carbohydrate degradation; glycolysis; pyruvate from D-glyceraldehyde 3-phosphate: step 5/5.</text>
</comment>
<dbReference type="EC" id="2.7.1.40" evidence="4 13"/>
<evidence type="ECO:0000313" key="15">
    <source>
        <dbReference type="EMBL" id="QPC84496.1"/>
    </source>
</evidence>
<dbReference type="PRINTS" id="PR01050">
    <property type="entry name" value="PYRUVTKNASE"/>
</dbReference>
<evidence type="ECO:0000256" key="7">
    <source>
        <dbReference type="ARBA" id="ARBA00022741"/>
    </source>
</evidence>
<accession>A0A7S8IG97</accession>
<dbReference type="Gene3D" id="2.40.33.10">
    <property type="entry name" value="PK beta-barrel domain-like"/>
    <property type="match status" value="1"/>
</dbReference>
<evidence type="ECO:0000256" key="1">
    <source>
        <dbReference type="ARBA" id="ARBA00001958"/>
    </source>
</evidence>
<evidence type="ECO:0000256" key="2">
    <source>
        <dbReference type="ARBA" id="ARBA00004997"/>
    </source>
</evidence>
<proteinExistence type="inferred from homology"/>